<dbReference type="InterPro" id="IPR036497">
    <property type="entry name" value="GLTP_sf"/>
</dbReference>
<dbReference type="Pfam" id="PF23559">
    <property type="entry name" value="WHD_DRP"/>
    <property type="match status" value="1"/>
</dbReference>
<dbReference type="Gene3D" id="1.10.3520.10">
    <property type="entry name" value="Glycolipid transfer protein"/>
    <property type="match status" value="1"/>
</dbReference>
<proteinExistence type="inferred from homology"/>
<accession>A0A9W3BZ90</accession>
<dbReference type="Pfam" id="PF23598">
    <property type="entry name" value="LRR_14"/>
    <property type="match status" value="1"/>
</dbReference>
<feature type="domain" description="NB-ARC" evidence="8">
    <location>
        <begin position="159"/>
        <end position="326"/>
    </location>
</feature>
<evidence type="ECO:0000259" key="9">
    <source>
        <dbReference type="Pfam" id="PF08718"/>
    </source>
</evidence>
<dbReference type="InterPro" id="IPR058922">
    <property type="entry name" value="WHD_DRP"/>
</dbReference>
<dbReference type="Gene3D" id="1.10.8.430">
    <property type="entry name" value="Helical domain of apoptotic protease-activating factors"/>
    <property type="match status" value="1"/>
</dbReference>
<dbReference type="Gene3D" id="3.40.50.300">
    <property type="entry name" value="P-loop containing nucleotide triphosphate hydrolases"/>
    <property type="match status" value="1"/>
</dbReference>
<evidence type="ECO:0000259" key="10">
    <source>
        <dbReference type="Pfam" id="PF23559"/>
    </source>
</evidence>
<reference evidence="12" key="1">
    <citation type="journal article" date="2019" name="Database">
        <title>The radish genome database (RadishGD): an integrated information resource for radish genomics.</title>
        <authorList>
            <person name="Yu H.J."/>
            <person name="Baek S."/>
            <person name="Lee Y.J."/>
            <person name="Cho A."/>
            <person name="Mun J.H."/>
        </authorList>
    </citation>
    <scope>NUCLEOTIDE SEQUENCE [LARGE SCALE GENOMIC DNA]</scope>
    <source>
        <strain evidence="12">cv. WK10039</strain>
    </source>
</reference>
<dbReference type="Gene3D" id="1.10.10.10">
    <property type="entry name" value="Winged helix-like DNA-binding domain superfamily/Winged helix DNA-binding domain"/>
    <property type="match status" value="1"/>
</dbReference>
<dbReference type="Gene3D" id="3.80.10.10">
    <property type="entry name" value="Ribonuclease Inhibitor"/>
    <property type="match status" value="2"/>
</dbReference>
<dbReference type="FunFam" id="1.10.3520.10:FF:000004">
    <property type="entry name" value="Glycolipid transfer protein 1"/>
    <property type="match status" value="1"/>
</dbReference>
<keyword evidence="3" id="KW-0677">Repeat</keyword>
<feature type="coiled-coil region" evidence="7">
    <location>
        <begin position="36"/>
        <end position="63"/>
    </location>
</feature>
<dbReference type="GO" id="GO:0005524">
    <property type="term" value="F:ATP binding"/>
    <property type="evidence" value="ECO:0007669"/>
    <property type="project" value="UniProtKB-KW"/>
</dbReference>
<reference evidence="13" key="2">
    <citation type="submission" date="2025-08" db="UniProtKB">
        <authorList>
            <consortium name="RefSeq"/>
        </authorList>
    </citation>
    <scope>IDENTIFICATION</scope>
    <source>
        <tissue evidence="13">Leaf</tissue>
    </source>
</reference>
<dbReference type="InterPro" id="IPR027417">
    <property type="entry name" value="P-loop_NTPase"/>
</dbReference>
<dbReference type="FunFam" id="1.10.10.10:FF:000322">
    <property type="entry name" value="Probable disease resistance protein At1g63360"/>
    <property type="match status" value="1"/>
</dbReference>
<evidence type="ECO:0000259" key="11">
    <source>
        <dbReference type="Pfam" id="PF23598"/>
    </source>
</evidence>
<sequence>MGGCVALNFSCDQAVNQICSCLFGNRNYIYMMKANLGALESARQKLQERREDLLLRVSIEEDRGLERLPQVEGWLSRVASIDSQVSDLLKVKPTEIKRLCIFGYISKKCISSCKYGKDVWKKLEEVKELLSEGVFKELARKRPVPKVVKKDIQTTIGLDSMVGKAWDSIMKPERRTLGIYGMGGVGKTTLLAHINKKFDKEVNEFDVVIWVVVSKDLQYKGIQDQILGRLRVDKEWEKETEKEKVSSIANILGRKKFVLLLDDLWSEVDLNKIGVPRPSQENGSKIVFTTRSKEVCRYMEADDDLKINCLPRNEAWQLFQNVVGEVALKRHQDIPTLAKRISEKCYGLPLALNVIGKAMSYREDVHEWRHAVDVLNKSSHEKFPGMEEKILSILKFSYDGLEDDKVKSCFLYCSLFPEDYEIKKDELIEYWINEGFINGKRDEDGSNNQGHVIIGSLVRAHLLMEFEKEFTPAVKMHDVLREMALWVGSTFGKEEEKQFVKTGVKLSLIPKDINWSVLRRISLMSNRIEQTSYCPNCPHLLTLFLGDNDLKGIPGEFFQFMPSLVVLDLSRNRDLSELPEEICRLTSLQYLNLSYTRISSLSAGLKGLRKLISLDLEFTWLTNIDGIGTSLPNLQVLKLYHSSVQIDASSIEELQLLEHLKVLTGNVIDALMLESIQRVERLASCIQCLWMINISTEVLTLNTVALGGLRELDIELSGISEIKIDWKSKEKDDLICNSTSPYFKHLSSIVLRSLEGPKELTWLFFAPNLKHLEVAYSGSLEEIINKEKGMHISNVHPDMMVPFQKLESFNLRGLDELKRICSTPPALPSLKKFVVEHCRKLPKAATASFPDMNRNETISEISSFSRFQFSEEMKMEGNVLTPCLEGMKHVKSEQGEMLTLPFLDLCKNLLPAIGKFGFALTIVKADISGNISRLEKNYLSDPDKYKCLYTVVQGEVESETAKGSSSCTNALLWLTRAMDFLVEVFRNLLAHQDWSMSQACSDSYQKTLRKWHGWLSSSTSSMGLKLAPDRKKFMEVTAGSGDMNADMERFCSEFGMFLQENHKFLASVGMDDMKAS</sequence>
<dbReference type="SUPFAM" id="SSF52540">
    <property type="entry name" value="P-loop containing nucleoside triphosphate hydrolases"/>
    <property type="match status" value="1"/>
</dbReference>
<dbReference type="InterPro" id="IPR050905">
    <property type="entry name" value="Plant_NBS-LRR"/>
</dbReference>
<feature type="domain" description="Glycolipid transfer protein" evidence="9">
    <location>
        <begin position="898"/>
        <end position="1036"/>
    </location>
</feature>
<dbReference type="RefSeq" id="XP_056844540.1">
    <property type="nucleotide sequence ID" value="XM_056988560.1"/>
</dbReference>
<evidence type="ECO:0000256" key="4">
    <source>
        <dbReference type="ARBA" id="ARBA00022741"/>
    </source>
</evidence>
<dbReference type="GeneID" id="108840511"/>
<evidence type="ECO:0000259" key="8">
    <source>
        <dbReference type="Pfam" id="PF00931"/>
    </source>
</evidence>
<keyword evidence="7" id="KW-0175">Coiled coil</keyword>
<dbReference type="InterPro" id="IPR036388">
    <property type="entry name" value="WH-like_DNA-bd_sf"/>
</dbReference>
<dbReference type="SMART" id="SM00369">
    <property type="entry name" value="LRR_TYP"/>
    <property type="match status" value="4"/>
</dbReference>
<gene>
    <name evidence="13" type="primary">LOC108840511</name>
</gene>
<dbReference type="SUPFAM" id="SSF110004">
    <property type="entry name" value="Glycolipid transfer protein, GLTP"/>
    <property type="match status" value="1"/>
</dbReference>
<evidence type="ECO:0000256" key="1">
    <source>
        <dbReference type="ARBA" id="ARBA00008894"/>
    </source>
</evidence>
<dbReference type="InterPro" id="IPR003591">
    <property type="entry name" value="Leu-rich_rpt_typical-subtyp"/>
</dbReference>
<evidence type="ECO:0000256" key="5">
    <source>
        <dbReference type="ARBA" id="ARBA00022821"/>
    </source>
</evidence>
<dbReference type="PANTHER" id="PTHR33463:SF220">
    <property type="entry name" value="NB-ARC DOMAIN-CONTAINING PROTEIN"/>
    <property type="match status" value="1"/>
</dbReference>
<dbReference type="InterPro" id="IPR042197">
    <property type="entry name" value="Apaf_helical"/>
</dbReference>
<dbReference type="FunFam" id="1.10.8.430:FF:000003">
    <property type="entry name" value="Probable disease resistance protein At5g66910"/>
    <property type="match status" value="1"/>
</dbReference>
<keyword evidence="2" id="KW-0433">Leucine-rich repeat</keyword>
<dbReference type="PRINTS" id="PR00364">
    <property type="entry name" value="DISEASERSIST"/>
</dbReference>
<dbReference type="GO" id="GO:0120013">
    <property type="term" value="F:lipid transfer activity"/>
    <property type="evidence" value="ECO:0007669"/>
    <property type="project" value="InterPro"/>
</dbReference>
<dbReference type="OrthoDB" id="664960at2759"/>
<evidence type="ECO:0000256" key="6">
    <source>
        <dbReference type="ARBA" id="ARBA00022840"/>
    </source>
</evidence>
<comment type="similarity">
    <text evidence="1">Belongs to the disease resistance NB-LRR family.</text>
</comment>
<keyword evidence="5" id="KW-0611">Plant defense</keyword>
<protein>
    <submittedName>
        <fullName evidence="13">Probable disease resistance protein At1g15890</fullName>
    </submittedName>
</protein>
<dbReference type="SUPFAM" id="SSF52058">
    <property type="entry name" value="L domain-like"/>
    <property type="match status" value="1"/>
</dbReference>
<dbReference type="KEGG" id="rsz:108840511"/>
<evidence type="ECO:0000313" key="12">
    <source>
        <dbReference type="Proteomes" id="UP000504610"/>
    </source>
</evidence>
<dbReference type="InterPro" id="IPR032675">
    <property type="entry name" value="LRR_dom_sf"/>
</dbReference>
<dbReference type="AlphaFoldDB" id="A0A9W3BZ90"/>
<evidence type="ECO:0000256" key="7">
    <source>
        <dbReference type="SAM" id="Coils"/>
    </source>
</evidence>
<dbReference type="InterPro" id="IPR002182">
    <property type="entry name" value="NB-ARC"/>
</dbReference>
<keyword evidence="4" id="KW-0547">Nucleotide-binding</keyword>
<organism evidence="12 13">
    <name type="scientific">Raphanus sativus</name>
    <name type="common">Radish</name>
    <name type="synonym">Raphanus raphanistrum var. sativus</name>
    <dbReference type="NCBI Taxonomy" id="3726"/>
    <lineage>
        <taxon>Eukaryota</taxon>
        <taxon>Viridiplantae</taxon>
        <taxon>Streptophyta</taxon>
        <taxon>Embryophyta</taxon>
        <taxon>Tracheophyta</taxon>
        <taxon>Spermatophyta</taxon>
        <taxon>Magnoliopsida</taxon>
        <taxon>eudicotyledons</taxon>
        <taxon>Gunneridae</taxon>
        <taxon>Pentapetalae</taxon>
        <taxon>rosids</taxon>
        <taxon>malvids</taxon>
        <taxon>Brassicales</taxon>
        <taxon>Brassicaceae</taxon>
        <taxon>Brassiceae</taxon>
        <taxon>Raphanus</taxon>
    </lineage>
</organism>
<evidence type="ECO:0000256" key="2">
    <source>
        <dbReference type="ARBA" id="ARBA00022614"/>
    </source>
</evidence>
<feature type="domain" description="Disease resistance R13L4/SHOC-2-like LRR" evidence="11">
    <location>
        <begin position="519"/>
        <end position="836"/>
    </location>
</feature>
<dbReference type="Proteomes" id="UP000504610">
    <property type="component" value="Chromosome 1"/>
</dbReference>
<name>A0A9W3BZ90_RAPSA</name>
<dbReference type="InterPro" id="IPR055414">
    <property type="entry name" value="LRR_R13L4/SHOC2-like"/>
</dbReference>
<feature type="domain" description="Disease resistance protein winged helix" evidence="10">
    <location>
        <begin position="415"/>
        <end position="484"/>
    </location>
</feature>
<dbReference type="Pfam" id="PF08718">
    <property type="entry name" value="GLTP"/>
    <property type="match status" value="1"/>
</dbReference>
<dbReference type="Pfam" id="PF00931">
    <property type="entry name" value="NB-ARC"/>
    <property type="match status" value="1"/>
</dbReference>
<evidence type="ECO:0000313" key="13">
    <source>
        <dbReference type="RefSeq" id="XP_056844540.1"/>
    </source>
</evidence>
<dbReference type="PANTHER" id="PTHR33463">
    <property type="entry name" value="NB-ARC DOMAIN-CONTAINING PROTEIN-RELATED"/>
    <property type="match status" value="1"/>
</dbReference>
<dbReference type="GO" id="GO:0043531">
    <property type="term" value="F:ADP binding"/>
    <property type="evidence" value="ECO:0007669"/>
    <property type="project" value="InterPro"/>
</dbReference>
<dbReference type="GO" id="GO:0005737">
    <property type="term" value="C:cytoplasm"/>
    <property type="evidence" value="ECO:0007669"/>
    <property type="project" value="InterPro"/>
</dbReference>
<evidence type="ECO:0000256" key="3">
    <source>
        <dbReference type="ARBA" id="ARBA00022737"/>
    </source>
</evidence>
<dbReference type="InterPro" id="IPR014830">
    <property type="entry name" value="Glycolipid_transfer_prot_dom"/>
</dbReference>
<keyword evidence="6" id="KW-0067">ATP-binding</keyword>
<dbReference type="GO" id="GO:0006952">
    <property type="term" value="P:defense response"/>
    <property type="evidence" value="ECO:0007669"/>
    <property type="project" value="UniProtKB-KW"/>
</dbReference>
<dbReference type="FunFam" id="3.40.50.300:FF:001091">
    <property type="entry name" value="Probable disease resistance protein At1g61300"/>
    <property type="match status" value="1"/>
</dbReference>
<keyword evidence="12" id="KW-1185">Reference proteome</keyword>